<name>A0ABM3RR08_SPIOL</name>
<dbReference type="PANTHER" id="PTHR48475">
    <property type="entry name" value="RIBONUCLEASE H"/>
    <property type="match status" value="1"/>
</dbReference>
<dbReference type="RefSeq" id="XP_056698058.1">
    <property type="nucleotide sequence ID" value="XM_056842080.1"/>
</dbReference>
<reference evidence="2" key="2">
    <citation type="submission" date="2025-08" db="UniProtKB">
        <authorList>
            <consortium name="RefSeq"/>
        </authorList>
    </citation>
    <scope>IDENTIFICATION</scope>
    <source>
        <tissue evidence="2">Leaf</tissue>
    </source>
</reference>
<proteinExistence type="predicted"/>
<protein>
    <recommendedName>
        <fullName evidence="3">RNase H type-1 domain-containing protein</fullName>
    </recommendedName>
</protein>
<dbReference type="Proteomes" id="UP000813463">
    <property type="component" value="Chromosome 4"/>
</dbReference>
<keyword evidence="1" id="KW-1185">Reference proteome</keyword>
<accession>A0ABM3RR08</accession>
<evidence type="ECO:0000313" key="1">
    <source>
        <dbReference type="Proteomes" id="UP000813463"/>
    </source>
</evidence>
<dbReference type="PANTHER" id="PTHR48475:SF1">
    <property type="entry name" value="RNASE H TYPE-1 DOMAIN-CONTAINING PROTEIN"/>
    <property type="match status" value="1"/>
</dbReference>
<evidence type="ECO:0008006" key="3">
    <source>
        <dbReference type="Google" id="ProtNLM"/>
    </source>
</evidence>
<evidence type="ECO:0000313" key="2">
    <source>
        <dbReference type="RefSeq" id="XP_056698058.1"/>
    </source>
</evidence>
<sequence>MECQKQKLTPYQSYLEKLSEQVEELRYTCLPREENQFADALEKLASMINIPNGMAKMPLTIEMRQEAAYVHHIDDVEPDKDEPWFTYIQRYQQKSEYPLHLSSKSQRALRLQSSNFVLDGGIQYKRSSNGPNL</sequence>
<reference evidence="1" key="1">
    <citation type="journal article" date="2021" name="Nat. Commun.">
        <title>Genomic analyses provide insights into spinach domestication and the genetic basis of agronomic traits.</title>
        <authorList>
            <person name="Cai X."/>
            <person name="Sun X."/>
            <person name="Xu C."/>
            <person name="Sun H."/>
            <person name="Wang X."/>
            <person name="Ge C."/>
            <person name="Zhang Z."/>
            <person name="Wang Q."/>
            <person name="Fei Z."/>
            <person name="Jiao C."/>
            <person name="Wang Q."/>
        </authorList>
    </citation>
    <scope>NUCLEOTIDE SEQUENCE [LARGE SCALE GENOMIC DNA]</scope>
    <source>
        <strain evidence="1">cv. Varoflay</strain>
    </source>
</reference>
<dbReference type="GeneID" id="130471780"/>
<gene>
    <name evidence="2" type="primary">LOC130471780</name>
</gene>
<organism evidence="1 2">
    <name type="scientific">Spinacia oleracea</name>
    <name type="common">Spinach</name>
    <dbReference type="NCBI Taxonomy" id="3562"/>
    <lineage>
        <taxon>Eukaryota</taxon>
        <taxon>Viridiplantae</taxon>
        <taxon>Streptophyta</taxon>
        <taxon>Embryophyta</taxon>
        <taxon>Tracheophyta</taxon>
        <taxon>Spermatophyta</taxon>
        <taxon>Magnoliopsida</taxon>
        <taxon>eudicotyledons</taxon>
        <taxon>Gunneridae</taxon>
        <taxon>Pentapetalae</taxon>
        <taxon>Caryophyllales</taxon>
        <taxon>Chenopodiaceae</taxon>
        <taxon>Chenopodioideae</taxon>
        <taxon>Anserineae</taxon>
        <taxon>Spinacia</taxon>
    </lineage>
</organism>